<dbReference type="GeneTree" id="ENSGT00940000163452"/>
<dbReference type="Gene3D" id="1.10.10.60">
    <property type="entry name" value="Homeodomain-like"/>
    <property type="match status" value="1"/>
</dbReference>
<dbReference type="PANTHER" id="PTHR19303:SF73">
    <property type="entry name" value="PROTEIN PDC2"/>
    <property type="match status" value="1"/>
</dbReference>
<evidence type="ECO:0000256" key="1">
    <source>
        <dbReference type="ARBA" id="ARBA00023125"/>
    </source>
</evidence>
<dbReference type="HOGENOM" id="CLU_018294_0_0_1"/>
<dbReference type="Ensembl" id="ENSLACT00000012824.1">
    <property type="protein sequence ID" value="ENSLACP00000012730.1"/>
    <property type="gene ID" value="ENSLACG00000011212.1"/>
</dbReference>
<proteinExistence type="predicted"/>
<feature type="domain" description="HTH CENPB-type" evidence="3">
    <location>
        <begin position="1"/>
        <end position="69"/>
    </location>
</feature>
<dbReference type="GO" id="GO:0003677">
    <property type="term" value="F:DNA binding"/>
    <property type="evidence" value="ECO:0007669"/>
    <property type="project" value="UniProtKB-KW"/>
</dbReference>
<reference evidence="4" key="3">
    <citation type="submission" date="2025-09" db="UniProtKB">
        <authorList>
            <consortium name="Ensembl"/>
        </authorList>
    </citation>
    <scope>IDENTIFICATION</scope>
</reference>
<dbReference type="InterPro" id="IPR006600">
    <property type="entry name" value="HTH_CenpB_DNA-bd_dom"/>
</dbReference>
<reference evidence="4" key="2">
    <citation type="submission" date="2025-08" db="UniProtKB">
        <authorList>
            <consortium name="Ensembl"/>
        </authorList>
    </citation>
    <scope>IDENTIFICATION</scope>
</reference>
<dbReference type="EMBL" id="AFYH01161875">
    <property type="status" value="NOT_ANNOTATED_CDS"/>
    <property type="molecule type" value="Genomic_DNA"/>
</dbReference>
<dbReference type="Proteomes" id="UP000008672">
    <property type="component" value="Unassembled WGS sequence"/>
</dbReference>
<dbReference type="OMA" id="TAIMAGH"/>
<accession>H3ASV9</accession>
<dbReference type="SMART" id="SM00674">
    <property type="entry name" value="CENPB"/>
    <property type="match status" value="1"/>
</dbReference>
<feature type="region of interest" description="Disordered" evidence="2">
    <location>
        <begin position="372"/>
        <end position="400"/>
    </location>
</feature>
<evidence type="ECO:0000313" key="5">
    <source>
        <dbReference type="Proteomes" id="UP000008672"/>
    </source>
</evidence>
<organism evidence="4 5">
    <name type="scientific">Latimeria chalumnae</name>
    <name type="common">Coelacanth</name>
    <dbReference type="NCBI Taxonomy" id="7897"/>
    <lineage>
        <taxon>Eukaryota</taxon>
        <taxon>Metazoa</taxon>
        <taxon>Chordata</taxon>
        <taxon>Craniata</taxon>
        <taxon>Vertebrata</taxon>
        <taxon>Euteleostomi</taxon>
        <taxon>Coelacanthiformes</taxon>
        <taxon>Coelacanthidae</taxon>
        <taxon>Latimeria</taxon>
    </lineage>
</organism>
<protein>
    <recommendedName>
        <fullName evidence="3">HTH CENPB-type domain-containing protein</fullName>
    </recommendedName>
</protein>
<dbReference type="Pfam" id="PF03184">
    <property type="entry name" value="DDE_1"/>
    <property type="match status" value="1"/>
</dbReference>
<dbReference type="InterPro" id="IPR004875">
    <property type="entry name" value="DDE_SF_endonuclease_dom"/>
</dbReference>
<dbReference type="InParanoid" id="H3ASV9"/>
<dbReference type="GO" id="GO:0005634">
    <property type="term" value="C:nucleus"/>
    <property type="evidence" value="ECO:0007669"/>
    <property type="project" value="TreeGrafter"/>
</dbReference>
<dbReference type="PROSITE" id="PS51253">
    <property type="entry name" value="HTH_CENPB"/>
    <property type="match status" value="1"/>
</dbReference>
<reference evidence="5" key="1">
    <citation type="submission" date="2011-08" db="EMBL/GenBank/DDBJ databases">
        <title>The draft genome of Latimeria chalumnae.</title>
        <authorList>
            <person name="Di Palma F."/>
            <person name="Alfoldi J."/>
            <person name="Johnson J."/>
            <person name="Berlin A."/>
            <person name="Gnerre S."/>
            <person name="Jaffe D."/>
            <person name="MacCallum I."/>
            <person name="Young S."/>
            <person name="Walker B.J."/>
            <person name="Lander E."/>
            <person name="Lindblad-Toh K."/>
        </authorList>
    </citation>
    <scope>NUCLEOTIDE SEQUENCE [LARGE SCALE GENOMIC DNA]</scope>
    <source>
        <strain evidence="5">Wild caught</strain>
    </source>
</reference>
<sequence>KSRHCKHPEMEDALFMWFTEVRGHGAAVNDEMLLEKGHVLGERLGVQDFAYSKGWLANFKSRWGISHHRLHGEAASANMTAIMAGHAELQQTLADYSPDDIYNFNETGLFYKLGPSGTLATVPVAGHKKSKDCITVALFCNASGTDLRKPIVIARAKRPRCFGKTFQPTLYTEYFSNAKAWMTSVIFQEIICAFDRDLRLQGWHCILLLDNTSSHAVTGLQLTNLKLHFLPPCTTSSIQPLDAGIIRAFKALYRCQLVQLYVNRAEEARIQTVDLCQALQMIRLAWRNVTATTVKNCWHHTGILPCDNAVTATTTDEHDEDDMTLAEIQQLIHQLDPVAGPNAATEYVSIDREVETMQELDDDTIVDIVSTSREESCDGAENDVDGQDKSEPEPEPAPVTAREACAALASAIRFYEGAGNVKALDSLWDMLSELQQQRHITQTDIMSFFKKNK</sequence>
<dbReference type="PANTHER" id="PTHR19303">
    <property type="entry name" value="TRANSPOSON"/>
    <property type="match status" value="1"/>
</dbReference>
<dbReference type="AlphaFoldDB" id="H3ASV9"/>
<dbReference type="SUPFAM" id="SSF46689">
    <property type="entry name" value="Homeodomain-like"/>
    <property type="match status" value="1"/>
</dbReference>
<dbReference type="InterPro" id="IPR050863">
    <property type="entry name" value="CenT-Element_Derived"/>
</dbReference>
<evidence type="ECO:0000313" key="4">
    <source>
        <dbReference type="Ensembl" id="ENSLACP00000012730.1"/>
    </source>
</evidence>
<dbReference type="eggNOG" id="KOG3105">
    <property type="taxonomic scope" value="Eukaryota"/>
</dbReference>
<dbReference type="InterPro" id="IPR009057">
    <property type="entry name" value="Homeodomain-like_sf"/>
</dbReference>
<dbReference type="Pfam" id="PF03221">
    <property type="entry name" value="HTH_Tnp_Tc5"/>
    <property type="match status" value="1"/>
</dbReference>
<keyword evidence="1" id="KW-0238">DNA-binding</keyword>
<evidence type="ECO:0000259" key="3">
    <source>
        <dbReference type="PROSITE" id="PS51253"/>
    </source>
</evidence>
<evidence type="ECO:0000256" key="2">
    <source>
        <dbReference type="SAM" id="MobiDB-lite"/>
    </source>
</evidence>
<name>H3ASV9_LATCH</name>
<keyword evidence="5" id="KW-1185">Reference proteome</keyword>